<dbReference type="SUPFAM" id="SSF54373">
    <property type="entry name" value="FAD-linked reductases, C-terminal domain"/>
    <property type="match status" value="1"/>
</dbReference>
<dbReference type="FunFam" id="1.10.405.10:FF:000001">
    <property type="entry name" value="Rab GDP dissociation inhibitor"/>
    <property type="match status" value="1"/>
</dbReference>
<keyword evidence="4" id="KW-1185">Reference proteome</keyword>
<dbReference type="GO" id="GO:0005737">
    <property type="term" value="C:cytoplasm"/>
    <property type="evidence" value="ECO:0007669"/>
    <property type="project" value="TreeGrafter"/>
</dbReference>
<accession>A0A0L0RZH5</accession>
<dbReference type="eggNOG" id="KOG1439">
    <property type="taxonomic scope" value="Eukaryota"/>
</dbReference>
<evidence type="ECO:0000313" key="3">
    <source>
        <dbReference type="EMBL" id="KNE55827.1"/>
    </source>
</evidence>
<dbReference type="InterPro" id="IPR018203">
    <property type="entry name" value="GDP_dissociation_inhibitor"/>
</dbReference>
<evidence type="ECO:0000256" key="1">
    <source>
        <dbReference type="ARBA" id="ARBA00005593"/>
    </source>
</evidence>
<dbReference type="Pfam" id="PF00996">
    <property type="entry name" value="GDI"/>
    <property type="match status" value="1"/>
</dbReference>
<name>A0A0L0RZH5_ALLM3</name>
<reference evidence="3 4" key="1">
    <citation type="submission" date="2009-11" db="EMBL/GenBank/DDBJ databases">
        <title>Annotation of Allomyces macrogynus ATCC 38327.</title>
        <authorList>
            <consortium name="The Broad Institute Genome Sequencing Platform"/>
            <person name="Russ C."/>
            <person name="Cuomo C."/>
            <person name="Burger G."/>
            <person name="Gray M.W."/>
            <person name="Holland P.W.H."/>
            <person name="King N."/>
            <person name="Lang F.B.F."/>
            <person name="Roger A.J."/>
            <person name="Ruiz-Trillo I."/>
            <person name="Young S.K."/>
            <person name="Zeng Q."/>
            <person name="Gargeya S."/>
            <person name="Fitzgerald M."/>
            <person name="Haas B."/>
            <person name="Abouelleil A."/>
            <person name="Alvarado L."/>
            <person name="Arachchi H.M."/>
            <person name="Berlin A."/>
            <person name="Chapman S.B."/>
            <person name="Gearin G."/>
            <person name="Goldberg J."/>
            <person name="Griggs A."/>
            <person name="Gujja S."/>
            <person name="Hansen M."/>
            <person name="Heiman D."/>
            <person name="Howarth C."/>
            <person name="Larimer J."/>
            <person name="Lui A."/>
            <person name="MacDonald P.J.P."/>
            <person name="McCowen C."/>
            <person name="Montmayeur A."/>
            <person name="Murphy C."/>
            <person name="Neiman D."/>
            <person name="Pearson M."/>
            <person name="Priest M."/>
            <person name="Roberts A."/>
            <person name="Saif S."/>
            <person name="Shea T."/>
            <person name="Sisk P."/>
            <person name="Stolte C."/>
            <person name="Sykes S."/>
            <person name="Wortman J."/>
            <person name="Nusbaum C."/>
            <person name="Birren B."/>
        </authorList>
    </citation>
    <scope>NUCLEOTIDE SEQUENCE [LARGE SCALE GENOMIC DNA]</scope>
    <source>
        <strain evidence="3 4">ATCC 38327</strain>
    </source>
</reference>
<evidence type="ECO:0000313" key="4">
    <source>
        <dbReference type="Proteomes" id="UP000054350"/>
    </source>
</evidence>
<dbReference type="OrthoDB" id="9446342at2759"/>
<dbReference type="PRINTS" id="PR00892">
    <property type="entry name" value="RABGDI"/>
</dbReference>
<dbReference type="AlphaFoldDB" id="A0A0L0RZH5"/>
<dbReference type="EMBL" id="GG745329">
    <property type="protein sequence ID" value="KNE55827.1"/>
    <property type="molecule type" value="Genomic_DNA"/>
</dbReference>
<dbReference type="Proteomes" id="UP000054350">
    <property type="component" value="Unassembled WGS sequence"/>
</dbReference>
<dbReference type="Gene3D" id="1.10.405.10">
    <property type="entry name" value="Guanine Nucleotide Dissociation Inhibitor, domain 1"/>
    <property type="match status" value="1"/>
</dbReference>
<dbReference type="SUPFAM" id="SSF51905">
    <property type="entry name" value="FAD/NAD(P)-binding domain"/>
    <property type="match status" value="2"/>
</dbReference>
<dbReference type="GO" id="GO:0015031">
    <property type="term" value="P:protein transport"/>
    <property type="evidence" value="ECO:0007669"/>
    <property type="project" value="InterPro"/>
</dbReference>
<dbReference type="GO" id="GO:0007264">
    <property type="term" value="P:small GTPase-mediated signal transduction"/>
    <property type="evidence" value="ECO:0007669"/>
    <property type="project" value="InterPro"/>
</dbReference>
<organism evidence="3 4">
    <name type="scientific">Allomyces macrogynus (strain ATCC 38327)</name>
    <name type="common">Allomyces javanicus var. macrogynus</name>
    <dbReference type="NCBI Taxonomy" id="578462"/>
    <lineage>
        <taxon>Eukaryota</taxon>
        <taxon>Fungi</taxon>
        <taxon>Fungi incertae sedis</taxon>
        <taxon>Blastocladiomycota</taxon>
        <taxon>Blastocladiomycetes</taxon>
        <taxon>Blastocladiales</taxon>
        <taxon>Blastocladiaceae</taxon>
        <taxon>Allomyces</taxon>
    </lineage>
</organism>
<reference evidence="4" key="2">
    <citation type="submission" date="2009-11" db="EMBL/GenBank/DDBJ databases">
        <title>The Genome Sequence of Allomyces macrogynus strain ATCC 38327.</title>
        <authorList>
            <consortium name="The Broad Institute Genome Sequencing Platform"/>
            <person name="Russ C."/>
            <person name="Cuomo C."/>
            <person name="Shea T."/>
            <person name="Young S.K."/>
            <person name="Zeng Q."/>
            <person name="Koehrsen M."/>
            <person name="Haas B."/>
            <person name="Borodovsky M."/>
            <person name="Guigo R."/>
            <person name="Alvarado L."/>
            <person name="Berlin A."/>
            <person name="Borenstein D."/>
            <person name="Chen Z."/>
            <person name="Engels R."/>
            <person name="Freedman E."/>
            <person name="Gellesch M."/>
            <person name="Goldberg J."/>
            <person name="Griggs A."/>
            <person name="Gujja S."/>
            <person name="Heiman D."/>
            <person name="Hepburn T."/>
            <person name="Howarth C."/>
            <person name="Jen D."/>
            <person name="Larson L."/>
            <person name="Lewis B."/>
            <person name="Mehta T."/>
            <person name="Park D."/>
            <person name="Pearson M."/>
            <person name="Roberts A."/>
            <person name="Saif S."/>
            <person name="Shenoy N."/>
            <person name="Sisk P."/>
            <person name="Stolte C."/>
            <person name="Sykes S."/>
            <person name="Walk T."/>
            <person name="White J."/>
            <person name="Yandava C."/>
            <person name="Burger G."/>
            <person name="Gray M.W."/>
            <person name="Holland P.W.H."/>
            <person name="King N."/>
            <person name="Lang F.B.F."/>
            <person name="Roger A.J."/>
            <person name="Ruiz-Trillo I."/>
            <person name="Lander E."/>
            <person name="Nusbaum C."/>
        </authorList>
    </citation>
    <scope>NUCLEOTIDE SEQUENCE [LARGE SCALE GENOMIC DNA]</scope>
    <source>
        <strain evidence="4">ATCC 38327</strain>
    </source>
</reference>
<dbReference type="Gene3D" id="3.50.50.60">
    <property type="entry name" value="FAD/NAD(P)-binding domain"/>
    <property type="match status" value="1"/>
</dbReference>
<dbReference type="PANTHER" id="PTHR11787">
    <property type="entry name" value="RAB GDP-DISSOCIATION INHIBITOR"/>
    <property type="match status" value="1"/>
</dbReference>
<comment type="similarity">
    <text evidence="1 2">Belongs to the Rab GDI family.</text>
</comment>
<dbReference type="InterPro" id="IPR000806">
    <property type="entry name" value="RabGDI"/>
</dbReference>
<dbReference type="InterPro" id="IPR036188">
    <property type="entry name" value="FAD/NAD-bd_sf"/>
</dbReference>
<gene>
    <name evidence="3" type="ORF">AMAG_01695</name>
</gene>
<dbReference type="GO" id="GO:0005093">
    <property type="term" value="F:Rab GDP-dissociation inhibitor activity"/>
    <property type="evidence" value="ECO:0007669"/>
    <property type="project" value="InterPro"/>
</dbReference>
<dbReference type="STRING" id="578462.A0A0L0RZH5"/>
<dbReference type="Gene3D" id="3.30.519.10">
    <property type="entry name" value="Guanine Nucleotide Dissociation Inhibitor, domain 2"/>
    <property type="match status" value="1"/>
</dbReference>
<dbReference type="OMA" id="GRICKVP"/>
<sequence>MNENYDVIVLGTGLTECILSGLLAGEGKRVLHMDRNEFYGGESASLNLSQIYRKFRDGVAAPESYGRDRDYAIDLIPKFMMANGAFVRMLTHCEVTNYLEFRQIAGSYVFRDGAISKVPANEAEAVQSPLMGLFEKRRAKNFFSWIQTYDQDDESTWQGLDITQVTMADVYKHFGLEAGTQDFIGHALALHLNDDYLERPAKETFDKIVLYSLSVLRYGKSPYVYPLYGLGELPQAFARRAALRGATYMLSKPVDALLFDDDGKVTGVQAEGEPAYAPVVICDPSYVPDKVSTGAKVIRAICLLMHPIPNTDDADSAQIIIPQNQVGRTSDIYIAAVSSGHRVCAPGYYVAMVSTVVETDDPNAEIEPALNLLGPIADMFVSIVDLHEPVADGADDHVYVSKSYDATSHFETVCDDVFDLYKRVTGKDLVLKTWEELQQTQAEE</sequence>
<dbReference type="PANTHER" id="PTHR11787:SF8">
    <property type="entry name" value="RAB GDP DISSOCIATION INHIBITOR"/>
    <property type="match status" value="1"/>
</dbReference>
<dbReference type="PRINTS" id="PR00891">
    <property type="entry name" value="RABGDIREP"/>
</dbReference>
<protein>
    <recommendedName>
        <fullName evidence="2">Rab GDP dissociation inhibitor</fullName>
    </recommendedName>
</protein>
<evidence type="ECO:0000256" key="2">
    <source>
        <dbReference type="RuleBase" id="RU363124"/>
    </source>
</evidence>
<proteinExistence type="inferred from homology"/>
<dbReference type="GO" id="GO:0016192">
    <property type="term" value="P:vesicle-mediated transport"/>
    <property type="evidence" value="ECO:0007669"/>
    <property type="project" value="TreeGrafter"/>
</dbReference>
<dbReference type="VEuPathDB" id="FungiDB:AMAG_01695"/>